<sequence>MNGALAYAGAVMMKNDVNISKPGSLYVITAYKFNHVDRSRPIDTRFFEADINAKFYFVDAAGAPDEFNHFHVEERLINPSITGIGSRMIAEWSFLLIELEKPFATYPFYMVSSRFFEKNAMLTADFSRVLTEAFESLEQYGWGYLPSYDRPANFQDLSYYKLVGYLGIKDEGIAYIDGFYGVRYIDQYKYFSDFFCNYIGFHSRDHLVEYVNFYLPFIRRFLDTKWNLINNPAHYVRLTNTYRNEKPFTFLLELISHLFFFKNGLKFSGVSYDGIYEVDERNIAMKPLIKWDPASGLEASKSSG</sequence>
<organism evidence="1 2">
    <name type="scientific">Methylobacterium brachiatum</name>
    <dbReference type="NCBI Taxonomy" id="269660"/>
    <lineage>
        <taxon>Bacteria</taxon>
        <taxon>Pseudomonadati</taxon>
        <taxon>Pseudomonadota</taxon>
        <taxon>Alphaproteobacteria</taxon>
        <taxon>Hyphomicrobiales</taxon>
        <taxon>Methylobacteriaceae</taxon>
        <taxon>Methylobacterium</taxon>
    </lineage>
</organism>
<dbReference type="RefSeq" id="WP_230365480.1">
    <property type="nucleotide sequence ID" value="NZ_JAJALK010000002.1"/>
</dbReference>
<protein>
    <submittedName>
        <fullName evidence="1">Uncharacterized protein</fullName>
    </submittedName>
</protein>
<accession>A0AAJ1TU44</accession>
<dbReference type="Proteomes" id="UP001223420">
    <property type="component" value="Unassembled WGS sequence"/>
</dbReference>
<evidence type="ECO:0000313" key="1">
    <source>
        <dbReference type="EMBL" id="MDQ0544839.1"/>
    </source>
</evidence>
<gene>
    <name evidence="1" type="ORF">QO001_003775</name>
</gene>
<dbReference type="AlphaFoldDB" id="A0AAJ1TU44"/>
<dbReference type="EMBL" id="JAUSWL010000006">
    <property type="protein sequence ID" value="MDQ0544839.1"/>
    <property type="molecule type" value="Genomic_DNA"/>
</dbReference>
<reference evidence="1" key="1">
    <citation type="submission" date="2023-07" db="EMBL/GenBank/DDBJ databases">
        <title>Genomic Encyclopedia of Type Strains, Phase IV (KMG-IV): sequencing the most valuable type-strain genomes for metagenomic binning, comparative biology and taxonomic classification.</title>
        <authorList>
            <person name="Goeker M."/>
        </authorList>
    </citation>
    <scope>NUCLEOTIDE SEQUENCE</scope>
    <source>
        <strain evidence="1">DSM 19569</strain>
    </source>
</reference>
<comment type="caution">
    <text evidence="1">The sequence shown here is derived from an EMBL/GenBank/DDBJ whole genome shotgun (WGS) entry which is preliminary data.</text>
</comment>
<name>A0AAJ1TU44_9HYPH</name>
<proteinExistence type="predicted"/>
<evidence type="ECO:0000313" key="2">
    <source>
        <dbReference type="Proteomes" id="UP001223420"/>
    </source>
</evidence>